<accession>A0A382C5C4</accession>
<feature type="compositionally biased region" description="Basic and acidic residues" evidence="1">
    <location>
        <begin position="25"/>
        <end position="34"/>
    </location>
</feature>
<reference evidence="2" key="1">
    <citation type="submission" date="2018-05" db="EMBL/GenBank/DDBJ databases">
        <authorList>
            <person name="Lanie J.A."/>
            <person name="Ng W.-L."/>
            <person name="Kazmierczak K.M."/>
            <person name="Andrzejewski T.M."/>
            <person name="Davidsen T.M."/>
            <person name="Wayne K.J."/>
            <person name="Tettelin H."/>
            <person name="Glass J.I."/>
            <person name="Rusch D."/>
            <person name="Podicherti R."/>
            <person name="Tsui H.-C.T."/>
            <person name="Winkler M.E."/>
        </authorList>
    </citation>
    <scope>NUCLEOTIDE SEQUENCE</scope>
</reference>
<evidence type="ECO:0000313" key="2">
    <source>
        <dbReference type="EMBL" id="SVB20901.1"/>
    </source>
</evidence>
<gene>
    <name evidence="2" type="ORF">METZ01_LOCUS173755</name>
</gene>
<name>A0A382C5C4_9ZZZZ</name>
<feature type="compositionally biased region" description="Basic residues" evidence="1">
    <location>
        <begin position="8"/>
        <end position="24"/>
    </location>
</feature>
<evidence type="ECO:0000256" key="1">
    <source>
        <dbReference type="SAM" id="MobiDB-lite"/>
    </source>
</evidence>
<dbReference type="EMBL" id="UINC01032743">
    <property type="protein sequence ID" value="SVB20901.1"/>
    <property type="molecule type" value="Genomic_DNA"/>
</dbReference>
<feature type="region of interest" description="Disordered" evidence="1">
    <location>
        <begin position="1"/>
        <end position="34"/>
    </location>
</feature>
<dbReference type="AlphaFoldDB" id="A0A382C5C4"/>
<organism evidence="2">
    <name type="scientific">marine metagenome</name>
    <dbReference type="NCBI Taxonomy" id="408172"/>
    <lineage>
        <taxon>unclassified sequences</taxon>
        <taxon>metagenomes</taxon>
        <taxon>ecological metagenomes</taxon>
    </lineage>
</organism>
<protein>
    <submittedName>
        <fullName evidence="2">Uncharacterized protein</fullName>
    </submittedName>
</protein>
<sequence>MSKASHEQRKKRQKKEKNKLKTLRRKAENIKKRQAENETFKLEDEVRRIQNRGLSIRNPKEKNEI</sequence>
<proteinExistence type="predicted"/>